<feature type="region of interest" description="Disordered" evidence="1">
    <location>
        <begin position="1"/>
        <end position="59"/>
    </location>
</feature>
<gene>
    <name evidence="2" type="ORF">TCNE_LOCUS20088</name>
</gene>
<evidence type="ECO:0000256" key="1">
    <source>
        <dbReference type="SAM" id="MobiDB-lite"/>
    </source>
</evidence>
<feature type="compositionally biased region" description="Basic residues" evidence="1">
    <location>
        <begin position="40"/>
        <end position="52"/>
    </location>
</feature>
<reference evidence="4" key="1">
    <citation type="submission" date="2016-06" db="UniProtKB">
        <authorList>
            <consortium name="WormBaseParasite"/>
        </authorList>
    </citation>
    <scope>IDENTIFICATION</scope>
</reference>
<dbReference type="WBParaSite" id="TCNE_0002009201-mRNA-1">
    <property type="protein sequence ID" value="TCNE_0002009201-mRNA-1"/>
    <property type="gene ID" value="TCNE_0002009201"/>
</dbReference>
<evidence type="ECO:0000313" key="2">
    <source>
        <dbReference type="EMBL" id="VDM51409.1"/>
    </source>
</evidence>
<protein>
    <submittedName>
        <fullName evidence="4">Small capsomere-interacting protein</fullName>
    </submittedName>
</protein>
<evidence type="ECO:0000313" key="3">
    <source>
        <dbReference type="Proteomes" id="UP000050794"/>
    </source>
</evidence>
<accession>A0A183VH68</accession>
<dbReference type="AlphaFoldDB" id="A0A183VH68"/>
<sequence length="93" mass="10238">MSTSAAGSRGSSNESSRTGDTVKDHADKDSGAAQKEKDRKNGKKRASSRSRRSTSGSEFLEETLNCNDVTFARIPYVQSMHRSMRFYASQLSL</sequence>
<reference evidence="2 3" key="2">
    <citation type="submission" date="2018-11" db="EMBL/GenBank/DDBJ databases">
        <authorList>
            <consortium name="Pathogen Informatics"/>
        </authorList>
    </citation>
    <scope>NUCLEOTIDE SEQUENCE [LARGE SCALE GENOMIC DNA]</scope>
</reference>
<organism evidence="3 4">
    <name type="scientific">Toxocara canis</name>
    <name type="common">Canine roundworm</name>
    <dbReference type="NCBI Taxonomy" id="6265"/>
    <lineage>
        <taxon>Eukaryota</taxon>
        <taxon>Metazoa</taxon>
        <taxon>Ecdysozoa</taxon>
        <taxon>Nematoda</taxon>
        <taxon>Chromadorea</taxon>
        <taxon>Rhabditida</taxon>
        <taxon>Spirurina</taxon>
        <taxon>Ascaridomorpha</taxon>
        <taxon>Ascaridoidea</taxon>
        <taxon>Toxocaridae</taxon>
        <taxon>Toxocara</taxon>
    </lineage>
</organism>
<feature type="compositionally biased region" description="Polar residues" evidence="1">
    <location>
        <begin position="1"/>
        <end position="19"/>
    </location>
</feature>
<name>A0A183VH68_TOXCA</name>
<dbReference type="Proteomes" id="UP000050794">
    <property type="component" value="Unassembled WGS sequence"/>
</dbReference>
<proteinExistence type="predicted"/>
<feature type="compositionally biased region" description="Basic and acidic residues" evidence="1">
    <location>
        <begin position="20"/>
        <end position="39"/>
    </location>
</feature>
<dbReference type="EMBL" id="UYWY01028222">
    <property type="protein sequence ID" value="VDM51409.1"/>
    <property type="molecule type" value="Genomic_DNA"/>
</dbReference>
<keyword evidence="3" id="KW-1185">Reference proteome</keyword>
<evidence type="ECO:0000313" key="4">
    <source>
        <dbReference type="WBParaSite" id="TCNE_0002009201-mRNA-1"/>
    </source>
</evidence>